<dbReference type="Pfam" id="PF06172">
    <property type="entry name" value="Cupin_5"/>
    <property type="match status" value="1"/>
</dbReference>
<feature type="domain" description="DUF985" evidence="1">
    <location>
        <begin position="122"/>
        <end position="256"/>
    </location>
</feature>
<sequence length="290" mass="31044">MGVGDVLDKADGVYFCIKDRNSVFLWVSQNFADLVGQSKESLIGSADDRAAHVAHDKAVMASGQPLLNFHETIDVPAAGGGTTALEIVTQKGLLRKKGGTEIIGITVCFAERFPAANREPDDLIQKLKLTPTGVGGHFAPGPGSTDTVLTASLPERFVGDRHLYSTNYYLLKQGEVLGLHALNQDKQWFYHRGSAVRLHIFSPAGVYSTVDIGADLNQGQVLQAVALHNHWFGAELLGPGYVLVSCSLAPGYDRRDSVNPTVAQLAALKQVFPAHADLLQKLASASNSEA</sequence>
<dbReference type="SUPFAM" id="SSF55785">
    <property type="entry name" value="PYP-like sensor domain (PAS domain)"/>
    <property type="match status" value="1"/>
</dbReference>
<dbReference type="InterPro" id="IPR014710">
    <property type="entry name" value="RmlC-like_jellyroll"/>
</dbReference>
<name>A0A069PYR0_9BURK</name>
<dbReference type="AlphaFoldDB" id="A0A069PYR0"/>
<dbReference type="InterPro" id="IPR039935">
    <property type="entry name" value="YML079W-like"/>
</dbReference>
<gene>
    <name evidence="2" type="ORF">BG61_08195</name>
</gene>
<dbReference type="PANTHER" id="PTHR33387">
    <property type="entry name" value="RMLC-LIKE JELLY ROLL FOLD PROTEIN"/>
    <property type="match status" value="1"/>
</dbReference>
<keyword evidence="3" id="KW-1185">Reference proteome</keyword>
<dbReference type="EMBL" id="JFHC01000015">
    <property type="protein sequence ID" value="KDR42551.1"/>
    <property type="molecule type" value="Genomic_DNA"/>
</dbReference>
<comment type="caution">
    <text evidence="2">The sequence shown here is derived from an EMBL/GenBank/DDBJ whole genome shotgun (WGS) entry which is preliminary data.</text>
</comment>
<evidence type="ECO:0000313" key="2">
    <source>
        <dbReference type="EMBL" id="KDR42551.1"/>
    </source>
</evidence>
<dbReference type="InterPro" id="IPR011051">
    <property type="entry name" value="RmlC_Cupin_sf"/>
</dbReference>
<protein>
    <recommendedName>
        <fullName evidence="1">DUF985 domain-containing protein</fullName>
    </recommendedName>
</protein>
<dbReference type="Gene3D" id="2.60.120.10">
    <property type="entry name" value="Jelly Rolls"/>
    <property type="match status" value="1"/>
</dbReference>
<dbReference type="SUPFAM" id="SSF51182">
    <property type="entry name" value="RmlC-like cupins"/>
    <property type="match status" value="1"/>
</dbReference>
<dbReference type="CDD" id="cd06121">
    <property type="entry name" value="cupin_YML079wp"/>
    <property type="match status" value="1"/>
</dbReference>
<organism evidence="2 3">
    <name type="scientific">Caballeronia glathei</name>
    <dbReference type="NCBI Taxonomy" id="60547"/>
    <lineage>
        <taxon>Bacteria</taxon>
        <taxon>Pseudomonadati</taxon>
        <taxon>Pseudomonadota</taxon>
        <taxon>Betaproteobacteria</taxon>
        <taxon>Burkholderiales</taxon>
        <taxon>Burkholderiaceae</taxon>
        <taxon>Caballeronia</taxon>
    </lineage>
</organism>
<proteinExistence type="predicted"/>
<dbReference type="Proteomes" id="UP000027466">
    <property type="component" value="Unassembled WGS sequence"/>
</dbReference>
<dbReference type="RefSeq" id="WP_051672451.1">
    <property type="nucleotide sequence ID" value="NZ_CADFFX010000021.1"/>
</dbReference>
<reference evidence="2 3" key="1">
    <citation type="submission" date="2014-03" db="EMBL/GenBank/DDBJ databases">
        <title>Draft Genome Sequences of Four Burkholderia Strains.</title>
        <authorList>
            <person name="Liu X.Y."/>
            <person name="Li C.X."/>
            <person name="Xu J.H."/>
        </authorList>
    </citation>
    <scope>NUCLEOTIDE SEQUENCE [LARGE SCALE GENOMIC DNA]</scope>
    <source>
        <strain evidence="2 3">DSM 50014</strain>
    </source>
</reference>
<dbReference type="InterPro" id="IPR009327">
    <property type="entry name" value="Cupin_DUF985"/>
</dbReference>
<dbReference type="PANTHER" id="PTHR33387:SF3">
    <property type="entry name" value="DUF985 DOMAIN-CONTAINING PROTEIN"/>
    <property type="match status" value="1"/>
</dbReference>
<evidence type="ECO:0000259" key="1">
    <source>
        <dbReference type="Pfam" id="PF06172"/>
    </source>
</evidence>
<evidence type="ECO:0000313" key="3">
    <source>
        <dbReference type="Proteomes" id="UP000027466"/>
    </source>
</evidence>
<dbReference type="InterPro" id="IPR035965">
    <property type="entry name" value="PAS-like_dom_sf"/>
</dbReference>
<accession>A0A069PYR0</accession>